<evidence type="ECO:0000256" key="1">
    <source>
        <dbReference type="SAM" id="Phobius"/>
    </source>
</evidence>
<accession>A0A1X2H676</accession>
<feature type="transmembrane region" description="Helical" evidence="1">
    <location>
        <begin position="88"/>
        <end position="107"/>
    </location>
</feature>
<dbReference type="Proteomes" id="UP000242180">
    <property type="component" value="Unassembled WGS sequence"/>
</dbReference>
<gene>
    <name evidence="3" type="ORF">BCR43DRAFT_350688</name>
</gene>
<feature type="chain" id="PRO_5013072469" evidence="2">
    <location>
        <begin position="25"/>
        <end position="225"/>
    </location>
</feature>
<dbReference type="AlphaFoldDB" id="A0A1X2H676"/>
<evidence type="ECO:0000256" key="2">
    <source>
        <dbReference type="SAM" id="SignalP"/>
    </source>
</evidence>
<dbReference type="EMBL" id="MCGN01000008">
    <property type="protein sequence ID" value="ORY93951.1"/>
    <property type="molecule type" value="Genomic_DNA"/>
</dbReference>
<organism evidence="3 4">
    <name type="scientific">Syncephalastrum racemosum</name>
    <name type="common">Filamentous fungus</name>
    <dbReference type="NCBI Taxonomy" id="13706"/>
    <lineage>
        <taxon>Eukaryota</taxon>
        <taxon>Fungi</taxon>
        <taxon>Fungi incertae sedis</taxon>
        <taxon>Mucoromycota</taxon>
        <taxon>Mucoromycotina</taxon>
        <taxon>Mucoromycetes</taxon>
        <taxon>Mucorales</taxon>
        <taxon>Syncephalastraceae</taxon>
        <taxon>Syncephalastrum</taxon>
    </lineage>
</organism>
<protein>
    <submittedName>
        <fullName evidence="3">Uncharacterized protein</fullName>
    </submittedName>
</protein>
<keyword evidence="2" id="KW-0732">Signal</keyword>
<keyword evidence="1" id="KW-0472">Membrane</keyword>
<sequence length="225" mass="25260">MERCYAPFFFFFFTSLFFLRPASFELGSTRKRWGSKGHIQNNQTCAVAFGHGCIRYLPLSLALMIISHSLHARVILGDMHSGQNMMRLGGFFKIMPVLSCVFVSWGAGGGTARYAKEGGRKNLIRVHDDDGRLFCARARGRENKKHAFQSVSWINRSYNNSPCSSCHPNYGKEDRACRIDPPPAVSNFAYASVLLLFNTDSCNPPLSSYCHVDKNPSLLELFMSP</sequence>
<keyword evidence="1" id="KW-1133">Transmembrane helix</keyword>
<evidence type="ECO:0000313" key="3">
    <source>
        <dbReference type="EMBL" id="ORY93951.1"/>
    </source>
</evidence>
<feature type="signal peptide" evidence="2">
    <location>
        <begin position="1"/>
        <end position="24"/>
    </location>
</feature>
<proteinExistence type="predicted"/>
<evidence type="ECO:0000313" key="4">
    <source>
        <dbReference type="Proteomes" id="UP000242180"/>
    </source>
</evidence>
<name>A0A1X2H676_SYNRA</name>
<keyword evidence="1" id="KW-0812">Transmembrane</keyword>
<dbReference type="InParanoid" id="A0A1X2H676"/>
<keyword evidence="4" id="KW-1185">Reference proteome</keyword>
<reference evidence="3 4" key="1">
    <citation type="submission" date="2016-07" db="EMBL/GenBank/DDBJ databases">
        <title>Pervasive Adenine N6-methylation of Active Genes in Fungi.</title>
        <authorList>
            <consortium name="DOE Joint Genome Institute"/>
            <person name="Mondo S.J."/>
            <person name="Dannebaum R.O."/>
            <person name="Kuo R.C."/>
            <person name="Labutti K."/>
            <person name="Haridas S."/>
            <person name="Kuo A."/>
            <person name="Salamov A."/>
            <person name="Ahrendt S.R."/>
            <person name="Lipzen A."/>
            <person name="Sullivan W."/>
            <person name="Andreopoulos W.B."/>
            <person name="Clum A."/>
            <person name="Lindquist E."/>
            <person name="Daum C."/>
            <person name="Ramamoorthy G.K."/>
            <person name="Gryganskyi A."/>
            <person name="Culley D."/>
            <person name="Magnuson J.K."/>
            <person name="James T.Y."/>
            <person name="O'Malley M.A."/>
            <person name="Stajich J.E."/>
            <person name="Spatafora J.W."/>
            <person name="Visel A."/>
            <person name="Grigoriev I.V."/>
        </authorList>
    </citation>
    <scope>NUCLEOTIDE SEQUENCE [LARGE SCALE GENOMIC DNA]</scope>
    <source>
        <strain evidence="3 4">NRRL 2496</strain>
    </source>
</reference>
<comment type="caution">
    <text evidence="3">The sequence shown here is derived from an EMBL/GenBank/DDBJ whole genome shotgun (WGS) entry which is preliminary data.</text>
</comment>
<feature type="transmembrane region" description="Helical" evidence="1">
    <location>
        <begin position="56"/>
        <end position="76"/>
    </location>
</feature>